<dbReference type="InterPro" id="IPR022398">
    <property type="entry name" value="Peptidase_S8_His-AS"/>
</dbReference>
<dbReference type="InterPro" id="IPR023828">
    <property type="entry name" value="Peptidase_S8_Ser-AS"/>
</dbReference>
<dbReference type="InterPro" id="IPR023834">
    <property type="entry name" value="T7SS_pept_S8A_mycosin"/>
</dbReference>
<evidence type="ECO:0000256" key="11">
    <source>
        <dbReference type="PROSITE-ProRule" id="PRU01240"/>
    </source>
</evidence>
<proteinExistence type="inferred from homology"/>
<dbReference type="PROSITE" id="PS00136">
    <property type="entry name" value="SUBTILASE_ASP"/>
    <property type="match status" value="1"/>
</dbReference>
<reference evidence="15 16" key="1">
    <citation type="submission" date="2021-06" db="EMBL/GenBank/DDBJ databases">
        <title>Actinomycetes sequencing.</title>
        <authorList>
            <person name="Shan Q."/>
        </authorList>
    </citation>
    <scope>NUCLEOTIDE SEQUENCE [LARGE SCALE GENOMIC DNA]</scope>
    <source>
        <strain evidence="15 16">NEAU-G5</strain>
    </source>
</reference>
<evidence type="ECO:0000256" key="13">
    <source>
        <dbReference type="SAM" id="Phobius"/>
    </source>
</evidence>
<keyword evidence="4 11" id="KW-0645">Protease</keyword>
<dbReference type="NCBIfam" id="TIGR03921">
    <property type="entry name" value="T7SS_mycosin"/>
    <property type="match status" value="1"/>
</dbReference>
<evidence type="ECO:0000256" key="9">
    <source>
        <dbReference type="ARBA" id="ARBA00022989"/>
    </source>
</evidence>
<evidence type="ECO:0000313" key="16">
    <source>
        <dbReference type="Proteomes" id="UP000733379"/>
    </source>
</evidence>
<feature type="domain" description="Peptidase S8/S53" evidence="14">
    <location>
        <begin position="101"/>
        <end position="397"/>
    </location>
</feature>
<keyword evidence="3" id="KW-1003">Cell membrane</keyword>
<evidence type="ECO:0000256" key="2">
    <source>
        <dbReference type="ARBA" id="ARBA00011073"/>
    </source>
</evidence>
<organism evidence="15 16">
    <name type="scientific">Nocardia albiluteola</name>
    <dbReference type="NCBI Taxonomy" id="2842303"/>
    <lineage>
        <taxon>Bacteria</taxon>
        <taxon>Bacillati</taxon>
        <taxon>Actinomycetota</taxon>
        <taxon>Actinomycetes</taxon>
        <taxon>Mycobacteriales</taxon>
        <taxon>Nocardiaceae</taxon>
        <taxon>Nocardia</taxon>
    </lineage>
</organism>
<feature type="active site" description="Charge relay system" evidence="11">
    <location>
        <position position="350"/>
    </location>
</feature>
<dbReference type="SUPFAM" id="SSF52743">
    <property type="entry name" value="Subtilisin-like"/>
    <property type="match status" value="1"/>
</dbReference>
<feature type="active site" description="Charge relay system" evidence="11">
    <location>
        <position position="110"/>
    </location>
</feature>
<protein>
    <submittedName>
        <fullName evidence="15">Type VII secretion-associated serine protease mycosin</fullName>
    </submittedName>
</protein>
<evidence type="ECO:0000256" key="12">
    <source>
        <dbReference type="RuleBase" id="RU003355"/>
    </source>
</evidence>
<dbReference type="InterPro" id="IPR015500">
    <property type="entry name" value="Peptidase_S8_subtilisin-rel"/>
</dbReference>
<dbReference type="EMBL" id="JAHKNI010000028">
    <property type="protein sequence ID" value="MBU3067989.1"/>
    <property type="molecule type" value="Genomic_DNA"/>
</dbReference>
<name>A0ABS6BCH0_9NOCA</name>
<keyword evidence="6" id="KW-0732">Signal</keyword>
<evidence type="ECO:0000256" key="10">
    <source>
        <dbReference type="ARBA" id="ARBA00023136"/>
    </source>
</evidence>
<evidence type="ECO:0000259" key="14">
    <source>
        <dbReference type="Pfam" id="PF00082"/>
    </source>
</evidence>
<dbReference type="InterPro" id="IPR023827">
    <property type="entry name" value="Peptidase_S8_Asp-AS"/>
</dbReference>
<evidence type="ECO:0000256" key="4">
    <source>
        <dbReference type="ARBA" id="ARBA00022670"/>
    </source>
</evidence>
<dbReference type="PANTHER" id="PTHR42884">
    <property type="entry name" value="PROPROTEIN CONVERTASE SUBTILISIN/KEXIN-RELATED"/>
    <property type="match status" value="1"/>
</dbReference>
<evidence type="ECO:0000256" key="5">
    <source>
        <dbReference type="ARBA" id="ARBA00022692"/>
    </source>
</evidence>
<dbReference type="PANTHER" id="PTHR42884:SF14">
    <property type="entry name" value="NEUROENDOCRINE CONVERTASE 1"/>
    <property type="match status" value="1"/>
</dbReference>
<keyword evidence="7 11" id="KW-0378">Hydrolase</keyword>
<dbReference type="PROSITE" id="PS51892">
    <property type="entry name" value="SUBTILASE"/>
    <property type="match status" value="1"/>
</dbReference>
<dbReference type="RefSeq" id="WP_215924067.1">
    <property type="nucleotide sequence ID" value="NZ_JAHKNI010000028.1"/>
</dbReference>
<dbReference type="InterPro" id="IPR000209">
    <property type="entry name" value="Peptidase_S8/S53_dom"/>
</dbReference>
<dbReference type="PROSITE" id="PS00137">
    <property type="entry name" value="SUBTILASE_HIS"/>
    <property type="match status" value="1"/>
</dbReference>
<dbReference type="Proteomes" id="UP000733379">
    <property type="component" value="Unassembled WGS sequence"/>
</dbReference>
<dbReference type="Pfam" id="PF00082">
    <property type="entry name" value="Peptidase_S8"/>
    <property type="match status" value="1"/>
</dbReference>
<feature type="active site" description="Charge relay system" evidence="11">
    <location>
        <position position="142"/>
    </location>
</feature>
<dbReference type="PROSITE" id="PS00138">
    <property type="entry name" value="SUBTILASE_SER"/>
    <property type="match status" value="1"/>
</dbReference>
<evidence type="ECO:0000256" key="1">
    <source>
        <dbReference type="ARBA" id="ARBA00004162"/>
    </source>
</evidence>
<dbReference type="PRINTS" id="PR00723">
    <property type="entry name" value="SUBTILISIN"/>
</dbReference>
<keyword evidence="9 13" id="KW-1133">Transmembrane helix</keyword>
<evidence type="ECO:0000256" key="3">
    <source>
        <dbReference type="ARBA" id="ARBA00022475"/>
    </source>
</evidence>
<feature type="transmembrane region" description="Helical" evidence="13">
    <location>
        <begin position="440"/>
        <end position="460"/>
    </location>
</feature>
<comment type="subcellular location">
    <subcellularLocation>
        <location evidence="1">Cell membrane</location>
        <topology evidence="1">Single-pass membrane protein</topology>
    </subcellularLocation>
</comment>
<evidence type="ECO:0000256" key="8">
    <source>
        <dbReference type="ARBA" id="ARBA00022825"/>
    </source>
</evidence>
<sequence length="475" mass="47855">MSGARYAGGVRRGGLRIACAATILGAAVFGVPGPATAVSPPSVNPGALGPALDLSGRPGPLEPTKQKTVCATPMLSGSPPADAPIAQRVLDLPTAWKFSKGDGQKVAVIDTGVNPHPRLPPVQPGGDYVVAGGDGLTDCDGHGTIVAGIIAARPSTTDGFAGVAPDAAIMSIRQLSLAYEAANSSSSSAPGAIANAGYGNVLTLAAAVVRATNMGATVINVSEVACTQAGGDTADGTLGAAVQYAYNHNVVVVAAAGNMQSDGPCKTQNSDSGWENVQTIPSPAWFDKYVLSVGSVDPSGAVSDLTLQGPWMGAAAIGRQIVSLDSKPGGTGLVDSVNGTDGVRPIEGTSFAAPFVSGLAALVRSRFPNLTAGQVIDRIERTAHAPGRGRDDKVGHGLIDPVAALTEVLPDEPVGTGAQKAHALPTPYFPSPPDPRPREYAIIGSITCLSVLGIGVLLAIPLRRKRSGDSPDSEL</sequence>
<dbReference type="GO" id="GO:0008233">
    <property type="term" value="F:peptidase activity"/>
    <property type="evidence" value="ECO:0007669"/>
    <property type="project" value="UniProtKB-KW"/>
</dbReference>
<dbReference type="GO" id="GO:0006508">
    <property type="term" value="P:proteolysis"/>
    <property type="evidence" value="ECO:0007669"/>
    <property type="project" value="UniProtKB-KW"/>
</dbReference>
<evidence type="ECO:0000256" key="6">
    <source>
        <dbReference type="ARBA" id="ARBA00022729"/>
    </source>
</evidence>
<evidence type="ECO:0000313" key="15">
    <source>
        <dbReference type="EMBL" id="MBU3067989.1"/>
    </source>
</evidence>
<keyword evidence="8 11" id="KW-0720">Serine protease</keyword>
<evidence type="ECO:0000256" key="7">
    <source>
        <dbReference type="ARBA" id="ARBA00022801"/>
    </source>
</evidence>
<keyword evidence="5 13" id="KW-0812">Transmembrane</keyword>
<gene>
    <name evidence="15" type="primary">mycP</name>
    <name evidence="15" type="ORF">KO481_41560</name>
</gene>
<dbReference type="Gene3D" id="3.40.50.200">
    <property type="entry name" value="Peptidase S8/S53 domain"/>
    <property type="match status" value="1"/>
</dbReference>
<keyword evidence="16" id="KW-1185">Reference proteome</keyword>
<comment type="caution">
    <text evidence="15">The sequence shown here is derived from an EMBL/GenBank/DDBJ whole genome shotgun (WGS) entry which is preliminary data.</text>
</comment>
<accession>A0ABS6BCH0</accession>
<comment type="similarity">
    <text evidence="2 11 12">Belongs to the peptidase S8 family.</text>
</comment>
<dbReference type="InterPro" id="IPR036852">
    <property type="entry name" value="Peptidase_S8/S53_dom_sf"/>
</dbReference>
<keyword evidence="10 13" id="KW-0472">Membrane</keyword>